<dbReference type="EC" id="3.5.3.19" evidence="5"/>
<dbReference type="InterPro" id="IPR007247">
    <property type="entry name" value="Ureidogly_lyase"/>
</dbReference>
<keyword evidence="6" id="KW-1185">Reference proteome</keyword>
<dbReference type="SUPFAM" id="SSF51182">
    <property type="entry name" value="RmlC-like cupins"/>
    <property type="match status" value="1"/>
</dbReference>
<comment type="caution">
    <text evidence="5">The sequence shown here is derived from an EMBL/GenBank/DDBJ whole genome shotgun (WGS) entry which is preliminary data.</text>
</comment>
<dbReference type="CDD" id="cd20298">
    <property type="entry name" value="cupin_UAH"/>
    <property type="match status" value="1"/>
</dbReference>
<organism evidence="5 6">
    <name type="scientific">Roseivivax isoporae LMG 25204</name>
    <dbReference type="NCBI Taxonomy" id="1449351"/>
    <lineage>
        <taxon>Bacteria</taxon>
        <taxon>Pseudomonadati</taxon>
        <taxon>Pseudomonadota</taxon>
        <taxon>Alphaproteobacteria</taxon>
        <taxon>Rhodobacterales</taxon>
        <taxon>Roseobacteraceae</taxon>
        <taxon>Roseivivax</taxon>
    </lineage>
</organism>
<dbReference type="InterPro" id="IPR047233">
    <property type="entry name" value="UAH_cupin"/>
</dbReference>
<dbReference type="EMBL" id="JAME01000010">
    <property type="protein sequence ID" value="ETX29334.1"/>
    <property type="molecule type" value="Genomic_DNA"/>
</dbReference>
<gene>
    <name evidence="5" type="ORF">RISW2_01305</name>
</gene>
<keyword evidence="2" id="KW-0659">Purine metabolism</keyword>
<dbReference type="PANTHER" id="PTHR21221">
    <property type="entry name" value="UREIDOGLYCOLATE HYDROLASE"/>
    <property type="match status" value="1"/>
</dbReference>
<comment type="subunit">
    <text evidence="1">Homodimer.</text>
</comment>
<name>X7FB60_9RHOB</name>
<dbReference type="PATRIC" id="fig|1449351.3.peg.1684"/>
<dbReference type="GO" id="GO:0006144">
    <property type="term" value="P:purine nucleobase metabolic process"/>
    <property type="evidence" value="ECO:0007669"/>
    <property type="project" value="UniProtKB-KW"/>
</dbReference>
<dbReference type="PIRSF" id="PIRSF017306">
    <property type="entry name" value="Ureidogly_hydro"/>
    <property type="match status" value="1"/>
</dbReference>
<protein>
    <submittedName>
        <fullName evidence="5">Ureidoglycolate hydrolase</fullName>
        <ecNumber evidence="5">3.5.3.19</ecNumber>
    </submittedName>
</protein>
<accession>X7FB60</accession>
<dbReference type="NCBIfam" id="NF002952">
    <property type="entry name" value="PRK03606.2-3"/>
    <property type="match status" value="1"/>
</dbReference>
<sequence>MSATIATEPLTDEAFAPFGEVLEAAGPPDKLINQGLCGRFHDRARLDFGAEGRAGISIFRAELRSLPYRLDMMERHPEGSQAFVPMCAHGFLVIVAPDADDRPGAPRAFLTAPGQGINLHRNVWHGVLTPLAGSGLFAVVDRIGPGANLQEHWFDAPYTIA</sequence>
<evidence type="ECO:0000256" key="3">
    <source>
        <dbReference type="ARBA" id="ARBA00023239"/>
    </source>
</evidence>
<dbReference type="InterPro" id="IPR011051">
    <property type="entry name" value="RmlC_Cupin_sf"/>
</dbReference>
<dbReference type="RefSeq" id="WP_043769021.1">
    <property type="nucleotide sequence ID" value="NZ_JAME01000010.1"/>
</dbReference>
<evidence type="ECO:0000256" key="4">
    <source>
        <dbReference type="ARBA" id="ARBA00047684"/>
    </source>
</evidence>
<dbReference type="GO" id="GO:0000256">
    <property type="term" value="P:allantoin catabolic process"/>
    <property type="evidence" value="ECO:0007669"/>
    <property type="project" value="InterPro"/>
</dbReference>
<evidence type="ECO:0000313" key="6">
    <source>
        <dbReference type="Proteomes" id="UP000023430"/>
    </source>
</evidence>
<keyword evidence="5" id="KW-0378">Hydrolase</keyword>
<dbReference type="NCBIfam" id="NF009932">
    <property type="entry name" value="PRK13395.1"/>
    <property type="match status" value="1"/>
</dbReference>
<keyword evidence="3" id="KW-0456">Lyase</keyword>
<dbReference type="GO" id="GO:0004848">
    <property type="term" value="F:ureidoglycolate hydrolase activity"/>
    <property type="evidence" value="ECO:0007669"/>
    <property type="project" value="InterPro"/>
</dbReference>
<dbReference type="AlphaFoldDB" id="X7FB60"/>
<dbReference type="InterPro" id="IPR024060">
    <property type="entry name" value="Ureidoglycolate_lyase_dom_sf"/>
</dbReference>
<dbReference type="eggNOG" id="COG3194">
    <property type="taxonomic scope" value="Bacteria"/>
</dbReference>
<evidence type="ECO:0000256" key="2">
    <source>
        <dbReference type="ARBA" id="ARBA00022631"/>
    </source>
</evidence>
<dbReference type="Proteomes" id="UP000023430">
    <property type="component" value="Unassembled WGS sequence"/>
</dbReference>
<reference evidence="5 6" key="1">
    <citation type="submission" date="2014-01" db="EMBL/GenBank/DDBJ databases">
        <title>Roseivivax isoporae LMG 25204 Genome Sequencing.</title>
        <authorList>
            <person name="Lai Q."/>
            <person name="Li G."/>
            <person name="Shao Z."/>
        </authorList>
    </citation>
    <scope>NUCLEOTIDE SEQUENCE [LARGE SCALE GENOMIC DNA]</scope>
    <source>
        <strain evidence="5 6">LMG 25204</strain>
    </source>
</reference>
<proteinExistence type="predicted"/>
<dbReference type="PANTHER" id="PTHR21221:SF1">
    <property type="entry name" value="UREIDOGLYCOLATE LYASE"/>
    <property type="match status" value="1"/>
</dbReference>
<dbReference type="GO" id="GO:0050385">
    <property type="term" value="F:ureidoglycolate lyase activity"/>
    <property type="evidence" value="ECO:0007669"/>
    <property type="project" value="UniProtKB-EC"/>
</dbReference>
<dbReference type="Gene3D" id="2.60.120.480">
    <property type="entry name" value="Ureidoglycolate hydrolase"/>
    <property type="match status" value="1"/>
</dbReference>
<dbReference type="STRING" id="1449351.RISW2_01305"/>
<dbReference type="Pfam" id="PF04115">
    <property type="entry name" value="Ureidogly_lyase"/>
    <property type="match status" value="1"/>
</dbReference>
<dbReference type="OrthoDB" id="9804602at2"/>
<evidence type="ECO:0000256" key="1">
    <source>
        <dbReference type="ARBA" id="ARBA00011738"/>
    </source>
</evidence>
<evidence type="ECO:0000313" key="5">
    <source>
        <dbReference type="EMBL" id="ETX29334.1"/>
    </source>
</evidence>
<comment type="catalytic activity">
    <reaction evidence="4">
        <text>(S)-ureidoglycolate = urea + glyoxylate</text>
        <dbReference type="Rhea" id="RHEA:11304"/>
        <dbReference type="ChEBI" id="CHEBI:16199"/>
        <dbReference type="ChEBI" id="CHEBI:36655"/>
        <dbReference type="ChEBI" id="CHEBI:57296"/>
        <dbReference type="EC" id="4.3.2.3"/>
    </reaction>
</comment>